<dbReference type="InterPro" id="IPR035897">
    <property type="entry name" value="Toll_tir_struct_dom_sf"/>
</dbReference>
<sequence length="1198" mass="135737">MSQIQSAITDFAGRSLLDKVVPPGMSPLDVPSQELIQTFQDAVSNEHAKWKLEVEARVNHKMDSFVQNISQKLGSVSSVGVYSLPLTAEVNFQILVVEDEDSESTLPSAQALVSSELSSDINVIRQQRGAFATRRQITQLQEEVIEIEQKLQRLNQRVTDTSETLPALVHDEIHKQLEDLSDRFAFVVRYHDNLYKEKLSRVRDAAAQIISDQIATIESQYETRMASALQSLQSDFDGYKSEVEAVKIRHRTELDMRDVQISRLQAMINQVVACGIDVYSDVPLNVQMSRMSLQRTRSNSLSSGRRKSMSRWSRQNGSAQDLSLQGGEVRTPSDTPKSTRTSNDQLEPSSLHRLEEEEEKLVVAQQPLPPATTQQPVRVESAGRVIFKHEREVLPEPEDGGSGSEVGRELEDMEDEAWLARSSQLSMQLVGSRCDCRKKVYNDSLKSQLEPWRRPAGVVITWHPTLADGPAGTRSPEEMQEALGTMLGKELVACGGDGEDDPMADGKVLDAVVVLFLLSDSYAKDRRCLRHFRLLVERESLVVIPVVIAKDVDENNSMMSEETEMGSMLKGLKIEDVTGKESWGVRSQSLIKIPESMLAGGKLSDPVRIAAILEESPWISEFETKKCCLASHAQNKNVHVDKFHNILQAMSHSQVILIFMSDEYCSSSVCSMEFEIATKIVCKPIVICMLSSPNSSWKFTRIGKNALTYDNRVRFEDIREETDLRMLIEKMKHNITTVRLKVEDDFKMEEHEEMLSAMFRMINIGGKHSLSQSLVKDDLLTAGMQFQLVELLMIEICNQDGNVSLASFLQGCANLMKVDKRNRTLFRHAYETLRRQHEQKSAAAAKLQSSSRMVTRRENYKNTLQDMMTFEQEIKKMNAALALSTEQANAIRYDFFRQGLVHGEKKSQEAAERKLVMFKLAFREGAKFAMEVMEKNKNNRKIAVEDIKKKIKEMDSSKNSLNEQHITGFIQGASLFVDDPNLFVTPSTADKDVQVNEVDTLSSDSDETDSEEYQVNNNNINHHQHHHHHHHVCEKCMLREEIRRTMTSTSTQTQRANIFIDEKEDLDRIWRKEQPSSFSLSSHKLHVEKTLNEFVMMEDKNETTKDDNKETSPGSVEMNREDLKQHLMKQDIISDIDRIFSSTGNVVDASASGSIKARREHEQEEIPFLFDEVIKVVPSLNEGCLVLFLLQSLPSGRG</sequence>
<dbReference type="PROSITE" id="PS50096">
    <property type="entry name" value="IQ"/>
    <property type="match status" value="1"/>
</dbReference>
<keyword evidence="5" id="KW-1185">Reference proteome</keyword>
<reference evidence="4" key="3">
    <citation type="submission" date="2016-03" db="UniProtKB">
        <authorList>
            <consortium name="EnsemblProtists"/>
        </authorList>
    </citation>
    <scope>IDENTIFICATION</scope>
</reference>
<dbReference type="Proteomes" id="UP000011087">
    <property type="component" value="Unassembled WGS sequence"/>
</dbReference>
<evidence type="ECO:0000313" key="5">
    <source>
        <dbReference type="Proteomes" id="UP000011087"/>
    </source>
</evidence>
<dbReference type="SUPFAM" id="SSF52200">
    <property type="entry name" value="Toll/Interleukin receptor TIR domain"/>
    <property type="match status" value="1"/>
</dbReference>
<reference evidence="5" key="2">
    <citation type="submission" date="2012-11" db="EMBL/GenBank/DDBJ databases">
        <authorList>
            <person name="Kuo A."/>
            <person name="Curtis B.A."/>
            <person name="Tanifuji G."/>
            <person name="Burki F."/>
            <person name="Gruber A."/>
            <person name="Irimia M."/>
            <person name="Maruyama S."/>
            <person name="Arias M.C."/>
            <person name="Ball S.G."/>
            <person name="Gile G.H."/>
            <person name="Hirakawa Y."/>
            <person name="Hopkins J.F."/>
            <person name="Rensing S.A."/>
            <person name="Schmutz J."/>
            <person name="Symeonidi A."/>
            <person name="Elias M."/>
            <person name="Eveleigh R.J."/>
            <person name="Herman E.K."/>
            <person name="Klute M.J."/>
            <person name="Nakayama T."/>
            <person name="Obornik M."/>
            <person name="Reyes-Prieto A."/>
            <person name="Armbrust E.V."/>
            <person name="Aves S.J."/>
            <person name="Beiko R.G."/>
            <person name="Coutinho P."/>
            <person name="Dacks J.B."/>
            <person name="Durnford D.G."/>
            <person name="Fast N.M."/>
            <person name="Green B.R."/>
            <person name="Grisdale C."/>
            <person name="Hempe F."/>
            <person name="Henrissat B."/>
            <person name="Hoppner M.P."/>
            <person name="Ishida K.-I."/>
            <person name="Kim E."/>
            <person name="Koreny L."/>
            <person name="Kroth P.G."/>
            <person name="Liu Y."/>
            <person name="Malik S.-B."/>
            <person name="Maier U.G."/>
            <person name="McRose D."/>
            <person name="Mock T."/>
            <person name="Neilson J.A."/>
            <person name="Onodera N.T."/>
            <person name="Poole A.M."/>
            <person name="Pritham E.J."/>
            <person name="Richards T.A."/>
            <person name="Rocap G."/>
            <person name="Roy S.W."/>
            <person name="Sarai C."/>
            <person name="Schaack S."/>
            <person name="Shirato S."/>
            <person name="Slamovits C.H."/>
            <person name="Spencer D.F."/>
            <person name="Suzuki S."/>
            <person name="Worden A.Z."/>
            <person name="Zauner S."/>
            <person name="Barry K."/>
            <person name="Bell C."/>
            <person name="Bharti A.K."/>
            <person name="Crow J.A."/>
            <person name="Grimwood J."/>
            <person name="Kramer R."/>
            <person name="Lindquist E."/>
            <person name="Lucas S."/>
            <person name="Salamov A."/>
            <person name="McFadden G.I."/>
            <person name="Lane C.E."/>
            <person name="Keeling P.J."/>
            <person name="Gray M.W."/>
            <person name="Grigoriev I.V."/>
            <person name="Archibald J.M."/>
        </authorList>
    </citation>
    <scope>NUCLEOTIDE SEQUENCE</scope>
    <source>
        <strain evidence="5">CCMP2712</strain>
    </source>
</reference>
<feature type="coiled-coil region" evidence="1">
    <location>
        <begin position="830"/>
        <end position="880"/>
    </location>
</feature>
<dbReference type="PaxDb" id="55529-EKX38994"/>
<evidence type="ECO:0000313" key="4">
    <source>
        <dbReference type="EnsemblProtists" id="EKX38994"/>
    </source>
</evidence>
<dbReference type="EMBL" id="JH993043">
    <property type="protein sequence ID" value="EKX38994.1"/>
    <property type="molecule type" value="Genomic_DNA"/>
</dbReference>
<gene>
    <name evidence="3" type="ORF">GUITHDRAFT_114874</name>
</gene>
<dbReference type="RefSeq" id="XP_005825974.1">
    <property type="nucleotide sequence ID" value="XM_005825917.1"/>
</dbReference>
<feature type="compositionally biased region" description="Polar residues" evidence="2">
    <location>
        <begin position="332"/>
        <end position="348"/>
    </location>
</feature>
<evidence type="ECO:0000256" key="1">
    <source>
        <dbReference type="SAM" id="Coils"/>
    </source>
</evidence>
<feature type="region of interest" description="Disordered" evidence="2">
    <location>
        <begin position="293"/>
        <end position="377"/>
    </location>
</feature>
<accession>L1ISW2</accession>
<proteinExistence type="predicted"/>
<evidence type="ECO:0008006" key="6">
    <source>
        <dbReference type="Google" id="ProtNLM"/>
    </source>
</evidence>
<reference evidence="3 5" key="1">
    <citation type="journal article" date="2012" name="Nature">
        <title>Algal genomes reveal evolutionary mosaicism and the fate of nucleomorphs.</title>
        <authorList>
            <consortium name="DOE Joint Genome Institute"/>
            <person name="Curtis B.A."/>
            <person name="Tanifuji G."/>
            <person name="Burki F."/>
            <person name="Gruber A."/>
            <person name="Irimia M."/>
            <person name="Maruyama S."/>
            <person name="Arias M.C."/>
            <person name="Ball S.G."/>
            <person name="Gile G.H."/>
            <person name="Hirakawa Y."/>
            <person name="Hopkins J.F."/>
            <person name="Kuo A."/>
            <person name="Rensing S.A."/>
            <person name="Schmutz J."/>
            <person name="Symeonidi A."/>
            <person name="Elias M."/>
            <person name="Eveleigh R.J."/>
            <person name="Herman E.K."/>
            <person name="Klute M.J."/>
            <person name="Nakayama T."/>
            <person name="Obornik M."/>
            <person name="Reyes-Prieto A."/>
            <person name="Armbrust E.V."/>
            <person name="Aves S.J."/>
            <person name="Beiko R.G."/>
            <person name="Coutinho P."/>
            <person name="Dacks J.B."/>
            <person name="Durnford D.G."/>
            <person name="Fast N.M."/>
            <person name="Green B.R."/>
            <person name="Grisdale C.J."/>
            <person name="Hempel F."/>
            <person name="Henrissat B."/>
            <person name="Hoppner M.P."/>
            <person name="Ishida K."/>
            <person name="Kim E."/>
            <person name="Koreny L."/>
            <person name="Kroth P.G."/>
            <person name="Liu Y."/>
            <person name="Malik S.B."/>
            <person name="Maier U.G."/>
            <person name="McRose D."/>
            <person name="Mock T."/>
            <person name="Neilson J.A."/>
            <person name="Onodera N.T."/>
            <person name="Poole A.M."/>
            <person name="Pritham E.J."/>
            <person name="Richards T.A."/>
            <person name="Rocap G."/>
            <person name="Roy S.W."/>
            <person name="Sarai C."/>
            <person name="Schaack S."/>
            <person name="Shirato S."/>
            <person name="Slamovits C.H."/>
            <person name="Spencer D.F."/>
            <person name="Suzuki S."/>
            <person name="Worden A.Z."/>
            <person name="Zauner S."/>
            <person name="Barry K."/>
            <person name="Bell C."/>
            <person name="Bharti A.K."/>
            <person name="Crow J.A."/>
            <person name="Grimwood J."/>
            <person name="Kramer R."/>
            <person name="Lindquist E."/>
            <person name="Lucas S."/>
            <person name="Salamov A."/>
            <person name="McFadden G.I."/>
            <person name="Lane C.E."/>
            <person name="Keeling P.J."/>
            <person name="Gray M.W."/>
            <person name="Grigoriev I.V."/>
            <person name="Archibald J.M."/>
        </authorList>
    </citation>
    <scope>NUCLEOTIDE SEQUENCE</scope>
    <source>
        <strain evidence="3 5">CCMP2712</strain>
    </source>
</reference>
<dbReference type="KEGG" id="gtt:GUITHDRAFT_114874"/>
<dbReference type="EnsemblProtists" id="EKX38994">
    <property type="protein sequence ID" value="EKX38994"/>
    <property type="gene ID" value="GUITHDRAFT_114874"/>
</dbReference>
<evidence type="ECO:0000313" key="3">
    <source>
        <dbReference type="EMBL" id="EKX38994.1"/>
    </source>
</evidence>
<feature type="coiled-coil region" evidence="1">
    <location>
        <begin position="130"/>
        <end position="164"/>
    </location>
</feature>
<dbReference type="AlphaFoldDB" id="L1ISW2"/>
<dbReference type="GeneID" id="17295742"/>
<name>L1ISW2_GUITC</name>
<dbReference type="HOGENOM" id="CLU_271105_0_0_1"/>
<organism evidence="3">
    <name type="scientific">Guillardia theta (strain CCMP2712)</name>
    <name type="common">Cryptophyte</name>
    <dbReference type="NCBI Taxonomy" id="905079"/>
    <lineage>
        <taxon>Eukaryota</taxon>
        <taxon>Cryptophyceae</taxon>
        <taxon>Pyrenomonadales</taxon>
        <taxon>Geminigeraceae</taxon>
        <taxon>Guillardia</taxon>
    </lineage>
</organism>
<keyword evidence="1" id="KW-0175">Coiled coil</keyword>
<protein>
    <recommendedName>
        <fullName evidence="6">TIR domain-containing protein</fullName>
    </recommendedName>
</protein>
<feature type="compositionally biased region" description="Polar residues" evidence="2">
    <location>
        <begin position="310"/>
        <end position="323"/>
    </location>
</feature>
<feature type="compositionally biased region" description="Polar residues" evidence="2">
    <location>
        <begin position="293"/>
        <end position="303"/>
    </location>
</feature>
<evidence type="ECO:0000256" key="2">
    <source>
        <dbReference type="SAM" id="MobiDB-lite"/>
    </source>
</evidence>